<dbReference type="InterPro" id="IPR003603">
    <property type="entry name" value="U2A'_phosphoprotein32A_C"/>
</dbReference>
<dbReference type="AlphaFoldDB" id="A0AA88LFS3"/>
<feature type="domain" description="U2A'/phosphoprotein 32 family A C-terminal" evidence="9">
    <location>
        <begin position="107"/>
        <end position="125"/>
    </location>
</feature>
<organism evidence="10 11">
    <name type="scientific">Artemia franciscana</name>
    <name type="common">Brine shrimp</name>
    <name type="synonym">Artemia sanfranciscana</name>
    <dbReference type="NCBI Taxonomy" id="6661"/>
    <lineage>
        <taxon>Eukaryota</taxon>
        <taxon>Metazoa</taxon>
        <taxon>Ecdysozoa</taxon>
        <taxon>Arthropoda</taxon>
        <taxon>Crustacea</taxon>
        <taxon>Branchiopoda</taxon>
        <taxon>Anostraca</taxon>
        <taxon>Artemiidae</taxon>
        <taxon>Artemia</taxon>
    </lineage>
</organism>
<reference evidence="10" key="1">
    <citation type="submission" date="2023-07" db="EMBL/GenBank/DDBJ databases">
        <title>Chromosome-level genome assembly of Artemia franciscana.</title>
        <authorList>
            <person name="Jo E."/>
        </authorList>
    </citation>
    <scope>NUCLEOTIDE SEQUENCE</scope>
    <source>
        <tissue evidence="10">Whole body</tissue>
    </source>
</reference>
<protein>
    <recommendedName>
        <fullName evidence="9">U2A'/phosphoprotein 32 family A C-terminal domain-containing protein</fullName>
    </recommendedName>
</protein>
<evidence type="ECO:0000256" key="1">
    <source>
        <dbReference type="ARBA" id="ARBA00004138"/>
    </source>
</evidence>
<evidence type="ECO:0000256" key="8">
    <source>
        <dbReference type="SAM" id="MobiDB-lite"/>
    </source>
</evidence>
<accession>A0AA88LFS3</accession>
<evidence type="ECO:0000313" key="11">
    <source>
        <dbReference type="Proteomes" id="UP001187531"/>
    </source>
</evidence>
<dbReference type="PANTHER" id="PTHR18849">
    <property type="entry name" value="LEUCINE RICH REPEAT PROTEIN"/>
    <property type="match status" value="1"/>
</dbReference>
<feature type="region of interest" description="Disordered" evidence="8">
    <location>
        <begin position="151"/>
        <end position="181"/>
    </location>
</feature>
<evidence type="ECO:0000256" key="2">
    <source>
        <dbReference type="ARBA" id="ARBA00004496"/>
    </source>
</evidence>
<dbReference type="InterPro" id="IPR056496">
    <property type="entry name" value="CS_DNAAF11_C"/>
</dbReference>
<gene>
    <name evidence="10" type="ORF">QYM36_001502</name>
</gene>
<dbReference type="Proteomes" id="UP001187531">
    <property type="component" value="Unassembled WGS sequence"/>
</dbReference>
<dbReference type="CDD" id="cd00298">
    <property type="entry name" value="ACD_sHsps_p23-like"/>
    <property type="match status" value="1"/>
</dbReference>
<comment type="subcellular location">
    <subcellularLocation>
        <location evidence="1">Cell projection</location>
        <location evidence="1">Cilium</location>
    </subcellularLocation>
    <subcellularLocation>
        <location evidence="2">Cytoplasm</location>
    </subcellularLocation>
</comment>
<keyword evidence="11" id="KW-1185">Reference proteome</keyword>
<evidence type="ECO:0000256" key="7">
    <source>
        <dbReference type="ARBA" id="ARBA00023273"/>
    </source>
</evidence>
<comment type="caution">
    <text evidence="10">The sequence shown here is derived from an EMBL/GenBank/DDBJ whole genome shotgun (WGS) entry which is preliminary data.</text>
</comment>
<keyword evidence="5" id="KW-0677">Repeat</keyword>
<evidence type="ECO:0000256" key="4">
    <source>
        <dbReference type="ARBA" id="ARBA00022614"/>
    </source>
</evidence>
<keyword evidence="4" id="KW-0433">Leucine-rich repeat</keyword>
<evidence type="ECO:0000256" key="5">
    <source>
        <dbReference type="ARBA" id="ARBA00022737"/>
    </source>
</evidence>
<dbReference type="SUPFAM" id="SSF52058">
    <property type="entry name" value="L domain-like"/>
    <property type="match status" value="1"/>
</dbReference>
<dbReference type="InterPro" id="IPR032675">
    <property type="entry name" value="LRR_dom_sf"/>
</dbReference>
<keyword evidence="3" id="KW-0963">Cytoplasm</keyword>
<dbReference type="Pfam" id="PF23602">
    <property type="entry name" value="CS_DNAAF11_C"/>
    <property type="match status" value="1"/>
</dbReference>
<evidence type="ECO:0000256" key="3">
    <source>
        <dbReference type="ARBA" id="ARBA00022490"/>
    </source>
</evidence>
<keyword evidence="7" id="KW-0966">Cell projection</keyword>
<evidence type="ECO:0000313" key="10">
    <source>
        <dbReference type="EMBL" id="KAK2725069.1"/>
    </source>
</evidence>
<evidence type="ECO:0000259" key="9">
    <source>
        <dbReference type="SMART" id="SM00446"/>
    </source>
</evidence>
<proteinExistence type="predicted"/>
<evidence type="ECO:0000256" key="6">
    <source>
        <dbReference type="ARBA" id="ARBA00023069"/>
    </source>
</evidence>
<name>A0AA88LFS3_ARTSF</name>
<dbReference type="GO" id="GO:0005737">
    <property type="term" value="C:cytoplasm"/>
    <property type="evidence" value="ECO:0007669"/>
    <property type="project" value="UniProtKB-SubCell"/>
</dbReference>
<keyword evidence="6" id="KW-0969">Cilium</keyword>
<dbReference type="SMART" id="SM00446">
    <property type="entry name" value="LRRcap"/>
    <property type="match status" value="1"/>
</dbReference>
<dbReference type="EMBL" id="JAVRJZ010000003">
    <property type="protein sequence ID" value="KAK2725069.1"/>
    <property type="molecule type" value="Genomic_DNA"/>
</dbReference>
<sequence>MDSSLYNCIVGKAGEASLTELKELSLVNQRFSTVDGIGDIRKLKHLKRVNLTLNLLGSIEKLGSLEELEIADFSCNNIASVSEVCEELKECLKLNDLTLLGNPCTRSPNYRNYVIASLPQLLRLDHVEITRLDKIQATADLENYTKEFETFQKTQNMDNNEPERKKSQETPRNWPNPPDFRFHRPRTLEIRGKMLNVNEGNFIYDVKECENFYEMELSVPKFVYSDDIGVDVQKTYVRVDVKGNVFQLVFNENIDSQNSKAQRSLATGKLYIRMPKLK</sequence>
<dbReference type="PANTHER" id="PTHR18849:SF0">
    <property type="entry name" value="CILIA- AND FLAGELLA-ASSOCIATED PROTEIN 410-RELATED"/>
    <property type="match status" value="1"/>
</dbReference>
<dbReference type="GO" id="GO:0042995">
    <property type="term" value="C:cell projection"/>
    <property type="evidence" value="ECO:0007669"/>
    <property type="project" value="UniProtKB-SubCell"/>
</dbReference>
<dbReference type="Gene3D" id="3.80.10.10">
    <property type="entry name" value="Ribonuclease Inhibitor"/>
    <property type="match status" value="1"/>
</dbReference>